<evidence type="ECO:0000256" key="2">
    <source>
        <dbReference type="ARBA" id="ARBA00010488"/>
    </source>
</evidence>
<protein>
    <submittedName>
        <fullName evidence="8">CDP-glycerol glycerophosphotransferase family protein</fullName>
    </submittedName>
</protein>
<comment type="caution">
    <text evidence="8">The sequence shown here is derived from an EMBL/GenBank/DDBJ whole genome shotgun (WGS) entry which is preliminary data.</text>
</comment>
<reference evidence="8" key="1">
    <citation type="submission" date="2023-06" db="EMBL/GenBank/DDBJ databases">
        <title>Egi l300058.</title>
        <authorList>
            <person name="Gao L."/>
            <person name="Fang B.-Z."/>
            <person name="Li W.-J."/>
        </authorList>
    </citation>
    <scope>NUCLEOTIDE SEQUENCE</scope>
    <source>
        <strain evidence="8">EGI L300058</strain>
    </source>
</reference>
<evidence type="ECO:0000256" key="4">
    <source>
        <dbReference type="ARBA" id="ARBA00022679"/>
    </source>
</evidence>
<keyword evidence="6" id="KW-0472">Membrane</keyword>
<feature type="domain" description="TarS C-terminal" evidence="7">
    <location>
        <begin position="135"/>
        <end position="248"/>
    </location>
</feature>
<dbReference type="Pfam" id="PF04464">
    <property type="entry name" value="Glyphos_transf"/>
    <property type="match status" value="2"/>
</dbReference>
<comment type="subcellular location">
    <subcellularLocation>
        <location evidence="1">Cell membrane</location>
        <topology evidence="1">Peripheral membrane protein</topology>
    </subcellularLocation>
</comment>
<keyword evidence="9" id="KW-1185">Reference proteome</keyword>
<evidence type="ECO:0000259" key="7">
    <source>
        <dbReference type="Pfam" id="PF18674"/>
    </source>
</evidence>
<dbReference type="Proteomes" id="UP001172708">
    <property type="component" value="Unassembled WGS sequence"/>
</dbReference>
<evidence type="ECO:0000313" key="9">
    <source>
        <dbReference type="Proteomes" id="UP001172708"/>
    </source>
</evidence>
<gene>
    <name evidence="8" type="ORF">QQX02_10080</name>
</gene>
<keyword evidence="3" id="KW-1003">Cell membrane</keyword>
<dbReference type="Pfam" id="PF18674">
    <property type="entry name" value="TarS_C1"/>
    <property type="match status" value="1"/>
</dbReference>
<dbReference type="InterPro" id="IPR007554">
    <property type="entry name" value="Glycerophosphate_synth"/>
</dbReference>
<accession>A0ABT8GIL0</accession>
<evidence type="ECO:0000256" key="6">
    <source>
        <dbReference type="ARBA" id="ARBA00023136"/>
    </source>
</evidence>
<dbReference type="RefSeq" id="WP_301142844.1">
    <property type="nucleotide sequence ID" value="NZ_JAUHQA010000001.1"/>
</dbReference>
<dbReference type="InterPro" id="IPR043148">
    <property type="entry name" value="TagF_C"/>
</dbReference>
<dbReference type="InterPro" id="IPR043149">
    <property type="entry name" value="TagF_N"/>
</dbReference>
<evidence type="ECO:0000313" key="8">
    <source>
        <dbReference type="EMBL" id="MDN4481272.1"/>
    </source>
</evidence>
<dbReference type="PANTHER" id="PTHR37316:SF3">
    <property type="entry name" value="TEICHOIC ACID GLYCEROL-PHOSPHATE TRANSFERASE"/>
    <property type="match status" value="1"/>
</dbReference>
<evidence type="ECO:0000256" key="3">
    <source>
        <dbReference type="ARBA" id="ARBA00022475"/>
    </source>
</evidence>
<dbReference type="InterPro" id="IPR041038">
    <property type="entry name" value="TarS_C1"/>
</dbReference>
<evidence type="ECO:0000256" key="5">
    <source>
        <dbReference type="ARBA" id="ARBA00022944"/>
    </source>
</evidence>
<organism evidence="8 9">
    <name type="scientific">Demequina muriae</name>
    <dbReference type="NCBI Taxonomy" id="3051664"/>
    <lineage>
        <taxon>Bacteria</taxon>
        <taxon>Bacillati</taxon>
        <taxon>Actinomycetota</taxon>
        <taxon>Actinomycetes</taxon>
        <taxon>Micrococcales</taxon>
        <taxon>Demequinaceae</taxon>
        <taxon>Demequina</taxon>
    </lineage>
</organism>
<dbReference type="Gene3D" id="3.40.50.12580">
    <property type="match status" value="2"/>
</dbReference>
<keyword evidence="5" id="KW-0777">Teichoic acid biosynthesis</keyword>
<dbReference type="EMBL" id="JAUHQA010000001">
    <property type="protein sequence ID" value="MDN4481272.1"/>
    <property type="molecule type" value="Genomic_DNA"/>
</dbReference>
<dbReference type="PANTHER" id="PTHR37316">
    <property type="entry name" value="TEICHOIC ACID GLYCEROL-PHOSPHATE PRIMASE"/>
    <property type="match status" value="1"/>
</dbReference>
<sequence length="1046" mass="116857">MVSLTHLDPPPHSVVAVSRTSGVQIPLRLLTDGARTVAEIDLRRFAGDERERWSLHAMTGDSRAPLALPRDVTVGEMRPFRAGSSAALVSISGAGTVVVVSGPPFPPTPKVVTNAMVSRQSGTTIMGRAWVPPHGASSANLVLRERGTDNEVAVPLRTWRASKAVGGLQRHAFRATLAWTDTLDAFVDPGTLDVSLEITFEHADTVRVRVPRPRTAGVVRMDPSFAVDGDRGHVFSPFFTFKAKRLSFTHSRLPRDVMSFIRSESRLIRARRAWARVRHPSQRPIWVIGERPDRFQDTAFAFFSWLSEHHPEIDARAVIDADSPDFDRAAAVGTVVRAGTIDHARTVLHATRIIGSHHPGYLYPLRTDRFDARVRGLRVFLQHGIMGTKWMADLYGRDADGFSPDLVIASSERERDLLVRDFGYRPRQIAVTGLSRFDTLMAHHPTPRKRLLVIPTWRDWLANPDDYAGSEYSREWHGLLSDPTFVAMCADAGLEVVLSLHPNMRRYVADFEDAGVTVMRPGEISVQDLLIDSAVVLTDYSSVGFDAALLHRPVLYFQFDRDRFLGRKGSHLDLDSDLPGDIAFTRAQVIGALGRVIGNGLQPSDENVQVADSYYPPRDQQANARIHAAIASAHRTRRLRITADARRTLERIATSGYRRLRRSDLYFPLARLVLRVASALPRDDRRVVFESGVGKQFGDSPRAIYEEVLRSRPDLRTVWAYNGRPANIGGGADVVKRLSLRYFVHLGRARFWVSNQSLPHYVHSDARRVYIQTWHGTPLKRMLHDLDVVTGRDSGYVERATTAAQQWSVLLSPNPHSSSVMRSAFQFDGDIVELGYPRNDVFFGVARLEAEARVRRAYRLSPTRRIVLFAPTFRDDQLGSASGQGPAGNIDPVLFARRFGADAVLLVRKHVLDRTTVVIPDEASSAVVDVSDYPDTQDLLAATDVLITDYSSLFFDFANLRRPMIFHVPDLDRYRDELRGFYLDMEKDLPGPLTRTDDEVHEAIETALTEGALPGFDIDAFAARYCPQDDGSASARVVETLMTDRS</sequence>
<dbReference type="InterPro" id="IPR051612">
    <property type="entry name" value="Teichoic_Acid_Biosynth"/>
</dbReference>
<dbReference type="SUPFAM" id="SSF53756">
    <property type="entry name" value="UDP-Glycosyltransferase/glycogen phosphorylase"/>
    <property type="match status" value="2"/>
</dbReference>
<proteinExistence type="inferred from homology"/>
<dbReference type="Gene3D" id="3.40.50.11820">
    <property type="match status" value="2"/>
</dbReference>
<name>A0ABT8GIL0_9MICO</name>
<evidence type="ECO:0000256" key="1">
    <source>
        <dbReference type="ARBA" id="ARBA00004202"/>
    </source>
</evidence>
<comment type="similarity">
    <text evidence="2">Belongs to the CDP-glycerol glycerophosphotransferase family.</text>
</comment>
<keyword evidence="4" id="KW-0808">Transferase</keyword>